<proteinExistence type="predicted"/>
<dbReference type="RefSeq" id="WP_019464321.1">
    <property type="nucleotide sequence ID" value="NZ_ALOY01000120.1"/>
</dbReference>
<dbReference type="AlphaFoldDB" id="A0A075JYB9"/>
<dbReference type="KEGG" id="dja:HY57_06405"/>
<dbReference type="HOGENOM" id="CLU_086387_1_0_6"/>
<evidence type="ECO:0000313" key="2">
    <source>
        <dbReference type="EMBL" id="AIF46924.1"/>
    </source>
</evidence>
<sequence length="201" mass="22493">MAKTQTQRLGIFLALAAVMAATRIHLSLFHHDIWDASWGIFFLAGFWLRGSVRWAFPLLMAEAVLVDYLVISNQGINFWDHYCVSAGYWFLIPSYFSLWLGGSWLAGRKLGLNARSLALALGAVLVSWLACYVISNGSYYWLSSTVPQPRSVAAWFSNMTDWYGFFLETTALYVALGLVMHGLVVQLSQLLGHADSSKLSR</sequence>
<keyword evidence="3" id="KW-1185">Reference proteome</keyword>
<feature type="transmembrane region" description="Helical" evidence="1">
    <location>
        <begin position="162"/>
        <end position="184"/>
    </location>
</feature>
<feature type="transmembrane region" description="Helical" evidence="1">
    <location>
        <begin position="59"/>
        <end position="76"/>
    </location>
</feature>
<keyword evidence="1" id="KW-0472">Membrane</keyword>
<feature type="transmembrane region" description="Helical" evidence="1">
    <location>
        <begin position="118"/>
        <end position="142"/>
    </location>
</feature>
<dbReference type="STRING" id="1217721.HY57_06405"/>
<accession>A0A075JYB9</accession>
<feature type="transmembrane region" description="Helical" evidence="1">
    <location>
        <begin position="88"/>
        <end position="106"/>
    </location>
</feature>
<dbReference type="EMBL" id="CP008884">
    <property type="protein sequence ID" value="AIF46924.1"/>
    <property type="molecule type" value="Genomic_DNA"/>
</dbReference>
<dbReference type="OrthoDB" id="9787530at2"/>
<organism evidence="2 3">
    <name type="scientific">Dyella japonica A8</name>
    <dbReference type="NCBI Taxonomy" id="1217721"/>
    <lineage>
        <taxon>Bacteria</taxon>
        <taxon>Pseudomonadati</taxon>
        <taxon>Pseudomonadota</taxon>
        <taxon>Gammaproteobacteria</taxon>
        <taxon>Lysobacterales</taxon>
        <taxon>Rhodanobacteraceae</taxon>
        <taxon>Dyella</taxon>
    </lineage>
</organism>
<evidence type="ECO:0000313" key="3">
    <source>
        <dbReference type="Proteomes" id="UP000027987"/>
    </source>
</evidence>
<gene>
    <name evidence="2" type="ORF">HY57_06405</name>
</gene>
<protein>
    <submittedName>
        <fullName evidence="2">Membrane protein</fullName>
    </submittedName>
</protein>
<keyword evidence="1" id="KW-0812">Transmembrane</keyword>
<keyword evidence="1" id="KW-1133">Transmembrane helix</keyword>
<name>A0A075JYB9_9GAMM</name>
<dbReference type="PATRIC" id="fig|1217721.7.peg.1336"/>
<dbReference type="Proteomes" id="UP000027987">
    <property type="component" value="Chromosome"/>
</dbReference>
<reference evidence="2 3" key="1">
    <citation type="submission" date="2014-07" db="EMBL/GenBank/DDBJ databases">
        <title>Complete Genome Sequence of Dyella japonica Strain A8 Isolated from Malaysian Tropical Soil.</title>
        <authorList>
            <person name="Hui R.K.H."/>
            <person name="Chen J.-W."/>
            <person name="Chan K.-G."/>
            <person name="Leung F.C.C."/>
        </authorList>
    </citation>
    <scope>NUCLEOTIDE SEQUENCE [LARGE SCALE GENOMIC DNA]</scope>
    <source>
        <strain evidence="2 3">A8</strain>
    </source>
</reference>
<evidence type="ECO:0000256" key="1">
    <source>
        <dbReference type="SAM" id="Phobius"/>
    </source>
</evidence>